<dbReference type="AlphaFoldDB" id="B6ABZ4"/>
<proteinExistence type="predicted"/>
<dbReference type="OMA" id="HCINGCT"/>
<dbReference type="VEuPathDB" id="CryptoDB:CMU_023520"/>
<reference evidence="2" key="1">
    <citation type="submission" date="2008-06" db="EMBL/GenBank/DDBJ databases">
        <authorList>
            <person name="Lorenzi H."/>
            <person name="Inman J."/>
            <person name="Miller J."/>
            <person name="Schobel S."/>
            <person name="Amedeo P."/>
            <person name="Caler E.V."/>
            <person name="da Silva J."/>
        </authorList>
    </citation>
    <scope>NUCLEOTIDE SEQUENCE [LARGE SCALE GENOMIC DNA]</scope>
    <source>
        <strain evidence="2">RN66</strain>
    </source>
</reference>
<evidence type="ECO:0000313" key="3">
    <source>
        <dbReference type="Proteomes" id="UP000001460"/>
    </source>
</evidence>
<organism evidence="2 3">
    <name type="scientific">Cryptosporidium muris (strain RN66)</name>
    <dbReference type="NCBI Taxonomy" id="441375"/>
    <lineage>
        <taxon>Eukaryota</taxon>
        <taxon>Sar</taxon>
        <taxon>Alveolata</taxon>
        <taxon>Apicomplexa</taxon>
        <taxon>Conoidasida</taxon>
        <taxon>Coccidia</taxon>
        <taxon>Eucoccidiorida</taxon>
        <taxon>Eimeriorina</taxon>
        <taxon>Cryptosporidiidae</taxon>
        <taxon>Cryptosporidium</taxon>
    </lineage>
</organism>
<keyword evidence="3" id="KW-1185">Reference proteome</keyword>
<gene>
    <name evidence="2" type="ORF">CMU_023520</name>
</gene>
<evidence type="ECO:0000313" key="2">
    <source>
        <dbReference type="EMBL" id="EEA05347.1"/>
    </source>
</evidence>
<name>B6ABZ4_CRYMR</name>
<dbReference type="RefSeq" id="XP_002139696.1">
    <property type="nucleotide sequence ID" value="XM_002139660.1"/>
</dbReference>
<sequence length="285" mass="32424">MKSNLEGGFSVGSDNIKVQETICESETDSDLFGDGENTYMIDQTYEEPLLNSQSEPLTLESEQTDKVKFLSDSNFTTFTNNENTGKITKKFLNLCLKSPKKYADFLNENRIFATLKLPQRLQIGSAVNIRENEGEKHCINGCTGEDGNMDFNSTLVRWSDNTYSLYIGGTFAYDCIVGNEKALLFDDSTDSTYKLGLSEIKHKLTLRPRNIEKIIHIKDPRNRVMMSTTIEEAREAEMEFIRKSEELKVLTAMKIQQKSVTNSRNTRKNSMTKSFLEDSSEEESN</sequence>
<feature type="compositionally biased region" description="Polar residues" evidence="1">
    <location>
        <begin position="258"/>
        <end position="273"/>
    </location>
</feature>
<dbReference type="EMBL" id="DS989727">
    <property type="protein sequence ID" value="EEA05347.1"/>
    <property type="molecule type" value="Genomic_DNA"/>
</dbReference>
<dbReference type="Proteomes" id="UP000001460">
    <property type="component" value="Unassembled WGS sequence"/>
</dbReference>
<dbReference type="OrthoDB" id="20844at2759"/>
<dbReference type="GeneID" id="6994810"/>
<protein>
    <recommendedName>
        <fullName evidence="4">RNA polymerase-associated protein LEO1</fullName>
    </recommendedName>
</protein>
<accession>B6ABZ4</accession>
<evidence type="ECO:0000256" key="1">
    <source>
        <dbReference type="SAM" id="MobiDB-lite"/>
    </source>
</evidence>
<evidence type="ECO:0008006" key="4">
    <source>
        <dbReference type="Google" id="ProtNLM"/>
    </source>
</evidence>
<feature type="region of interest" description="Disordered" evidence="1">
    <location>
        <begin position="258"/>
        <end position="285"/>
    </location>
</feature>